<feature type="region of interest" description="Disordered" evidence="2">
    <location>
        <begin position="353"/>
        <end position="377"/>
    </location>
</feature>
<dbReference type="PANTHER" id="PTHR34962:SF3">
    <property type="entry name" value="ABC SUBFAMILY C PROTEIN"/>
    <property type="match status" value="1"/>
</dbReference>
<feature type="compositionally biased region" description="Polar residues" evidence="2">
    <location>
        <begin position="265"/>
        <end position="276"/>
    </location>
</feature>
<accession>A0A9Q0FMF4</accession>
<dbReference type="OrthoDB" id="1894577at2759"/>
<keyword evidence="4" id="KW-1185">Reference proteome</keyword>
<sequence>MAGATNCATFCFLAVPAAKLAHTPTATPHKFRLKPRLVSSTSTPFPPKPTHRKNHLRAKILKTLAKPFPTTPLPQIETPIPTSPQPEYNDTVSEPPFNEIPTVEEAVDTEELRLSETIGEQGGSVGKFSAKFGLQFAFYSFGALVVCAFLFTGGSSSDEEKGRNVITLRGKEKVFMDKDGNLVYFDESQMEERINEIRAMAREVRESEKQGLDEEVDEESDIEKEIGARLIKLEERLKSKEKKVPGSVVDYFGWFGIGDDELSKSAPSSKVDNGNPSMDMSSSSSLEESRDSGGVDMRDANGGGNLKTMGSGSVHETSQGTSSIDAKQPHESRNMETDNSQLLGIKNKATVKVDKPTSVSSDGSSVHEKRSPVNKVGDRNSMQTDLWWLKLRYVLAILMRGDAEDGGFYSLRISEAGCLEDASYTVAFEDRGDANSFCCLLDSFLEDVYGFSANIVPLSVKDLHDEVKSHSKKVLVVKKRQLKLYTGQPFEEVEMALRSLIVQNQNVA</sequence>
<dbReference type="AlphaFoldDB" id="A0A9Q0FMF4"/>
<dbReference type="Proteomes" id="UP001141552">
    <property type="component" value="Unassembled WGS sequence"/>
</dbReference>
<keyword evidence="1" id="KW-0175">Coiled coil</keyword>
<evidence type="ECO:0000256" key="1">
    <source>
        <dbReference type="SAM" id="Coils"/>
    </source>
</evidence>
<gene>
    <name evidence="3" type="ORF">Tsubulata_016266</name>
</gene>
<feature type="coiled-coil region" evidence="1">
    <location>
        <begin position="187"/>
        <end position="243"/>
    </location>
</feature>
<dbReference type="PANTHER" id="PTHR34962">
    <property type="entry name" value="EMBRYO DEFECTIVE 1703-RELATED"/>
    <property type="match status" value="1"/>
</dbReference>
<evidence type="ECO:0000313" key="3">
    <source>
        <dbReference type="EMBL" id="KAJ4834068.1"/>
    </source>
</evidence>
<feature type="region of interest" description="Disordered" evidence="2">
    <location>
        <begin position="263"/>
        <end position="339"/>
    </location>
</feature>
<feature type="compositionally biased region" description="Polar residues" evidence="2">
    <location>
        <begin position="308"/>
        <end position="325"/>
    </location>
</feature>
<proteinExistence type="predicted"/>
<feature type="compositionally biased region" description="Basic and acidic residues" evidence="2">
    <location>
        <begin position="287"/>
        <end position="299"/>
    </location>
</feature>
<organism evidence="3 4">
    <name type="scientific">Turnera subulata</name>
    <dbReference type="NCBI Taxonomy" id="218843"/>
    <lineage>
        <taxon>Eukaryota</taxon>
        <taxon>Viridiplantae</taxon>
        <taxon>Streptophyta</taxon>
        <taxon>Embryophyta</taxon>
        <taxon>Tracheophyta</taxon>
        <taxon>Spermatophyta</taxon>
        <taxon>Magnoliopsida</taxon>
        <taxon>eudicotyledons</taxon>
        <taxon>Gunneridae</taxon>
        <taxon>Pentapetalae</taxon>
        <taxon>rosids</taxon>
        <taxon>fabids</taxon>
        <taxon>Malpighiales</taxon>
        <taxon>Passifloraceae</taxon>
        <taxon>Turnera</taxon>
    </lineage>
</organism>
<evidence type="ECO:0000256" key="2">
    <source>
        <dbReference type="SAM" id="MobiDB-lite"/>
    </source>
</evidence>
<evidence type="ECO:0000313" key="4">
    <source>
        <dbReference type="Proteomes" id="UP001141552"/>
    </source>
</evidence>
<protein>
    <submittedName>
        <fullName evidence="3">Uncharacterized protein</fullName>
    </submittedName>
</protein>
<name>A0A9Q0FMF4_9ROSI</name>
<feature type="compositionally biased region" description="Basic and acidic residues" evidence="2">
    <location>
        <begin position="327"/>
        <end position="336"/>
    </location>
</feature>
<reference evidence="3" key="2">
    <citation type="journal article" date="2023" name="Plants (Basel)">
        <title>Annotation of the Turnera subulata (Passifloraceae) Draft Genome Reveals the S-Locus Evolved after the Divergence of Turneroideae from Passifloroideae in a Stepwise Manner.</title>
        <authorList>
            <person name="Henning P.M."/>
            <person name="Roalson E.H."/>
            <person name="Mir W."/>
            <person name="McCubbin A.G."/>
            <person name="Shore J.S."/>
        </authorList>
    </citation>
    <scope>NUCLEOTIDE SEQUENCE</scope>
    <source>
        <strain evidence="3">F60SS</strain>
    </source>
</reference>
<dbReference type="EMBL" id="JAKUCV010004786">
    <property type="protein sequence ID" value="KAJ4834068.1"/>
    <property type="molecule type" value="Genomic_DNA"/>
</dbReference>
<comment type="caution">
    <text evidence="3">The sequence shown here is derived from an EMBL/GenBank/DDBJ whole genome shotgun (WGS) entry which is preliminary data.</text>
</comment>
<reference evidence="3" key="1">
    <citation type="submission" date="2022-02" db="EMBL/GenBank/DDBJ databases">
        <authorList>
            <person name="Henning P.M."/>
            <person name="McCubbin A.G."/>
            <person name="Shore J.S."/>
        </authorList>
    </citation>
    <scope>NUCLEOTIDE SEQUENCE</scope>
    <source>
        <strain evidence="3">F60SS</strain>
        <tissue evidence="3">Leaves</tissue>
    </source>
</reference>
<feature type="compositionally biased region" description="Low complexity" evidence="2">
    <location>
        <begin position="277"/>
        <end position="286"/>
    </location>
</feature>